<evidence type="ECO:0000313" key="2">
    <source>
        <dbReference type="EMBL" id="EGG15151.1"/>
    </source>
</evidence>
<dbReference type="KEGG" id="dfa:DFA_09975"/>
<dbReference type="AlphaFoldDB" id="F4Q8Y2"/>
<evidence type="ECO:0000256" key="1">
    <source>
        <dbReference type="SAM" id="MobiDB-lite"/>
    </source>
</evidence>
<dbReference type="GeneID" id="14867258"/>
<dbReference type="InterPro" id="IPR002347">
    <property type="entry name" value="SDR_fam"/>
</dbReference>
<dbReference type="PANTHER" id="PTHR43558:SF6">
    <property type="entry name" value="REDUCTASE, PUTATIVE (AFU_ORTHOLOGUE AFUA_3G10540)-RELATED"/>
    <property type="match status" value="1"/>
</dbReference>
<dbReference type="EMBL" id="GL883026">
    <property type="protein sequence ID" value="EGG15151.1"/>
    <property type="molecule type" value="Genomic_DNA"/>
</dbReference>
<sequence>MTDDNDDDKDYDYVVQDDWINDYHDLYHYNHDRSIQTKRPKFKKIVLYKDKKKEKQKQIICNKEQTSGQCIKMRMFQCRPRWVYLSRKYYWCYKPRCWWPLHSSSKVTPIVGRQYQQDPFLSKWTVQVGCTHASILDPLSPNHYESSLVPMPKNITLPIIDARTLALEYYNINWDKDPINPKGGLYNPYLYDYGQSSPHMDSQYAQTIATKLQDMANDLIGVYNVQEYLDKRQILFEGIVSVITEHPNRDNIGFIFSHIKSSMIPIIQTYCQHIATNNYYRNAYRHLEGVFNNKLLHLIEKRSRNYKLVQNSSFETDRLMENDLENPLFKLFGSNIGNNFISAHIGKKMVNNLTLFKECFKSFTSSVLSGITWGEIDGCKVVCGGSSVLASLTLGSEFMIDNYETFLTVEKAIAPLATNAKKIIQEYLSSAPSKRLFTHDGLKGLDELLDEPSWYTETHRLYNNEKSPYFKSDIDLFLITESEQSAIKRIKLLVKEITSSLPCDYHIIKTMHSLTILPTAYPYRPVQIVTATLKSYYEYLLKADIDCTCFLYDGNEIYTLLRGVRSIANSFNYISPHLLHRERSRIEKYFKRGYSFGATEIWDQSNSLDWLDDYKKKGGMFPLDRFGSLNVPELKVISMQRQRQRQMYRLRYGDDSDSSEQQLFTTIQDIMERVGPNNSFDLEALNVIDKPKMIGPNFVYHGWKILDQFIDQHIIVEPKSICTVGFSCYQCGELIFHWHTSIGEIPICNDCQNLTDSKWQQWDNIQVDQSRPKYALVTGARMKIGYYIAKRLLKSGFTVMVTTRFPWIAIDRYSREDDYSEWKDRLFVYGCDFRHLPSVQSMINHIKQLFPRLDILINNAAQTIRRPRAYFRELIEKEEYLSLAYGLIGHITQSIKFIKKNDDNDDDDDDDDYNQDNNDSDEIPTPKRTAVQLYNNELPKSIMECSLMTQIQLLDHDREERNDELFPPGQTDLHGEPLDNREQTTWRETIEETSPIEMMEVQLVNVTVPFMLISQLSPFMSNYIKTDGDDNDWKFIVNVSAQEGSFNKGYNHGHHTHTNMAKSSLNMMTYSIAESYLKKGIYVCGVDTGWCTKMTSQRKDGPQSPLNEFDGATRVLDPIASILLLGDDESKRKKMHIGGMFCHYRPQDNINYSHTKGI</sequence>
<feature type="compositionally biased region" description="Acidic residues" evidence="1">
    <location>
        <begin position="903"/>
        <end position="922"/>
    </location>
</feature>
<dbReference type="InterPro" id="IPR036291">
    <property type="entry name" value="NAD(P)-bd_dom_sf"/>
</dbReference>
<keyword evidence="3" id="KW-1185">Reference proteome</keyword>
<evidence type="ECO:0008006" key="4">
    <source>
        <dbReference type="Google" id="ProtNLM"/>
    </source>
</evidence>
<protein>
    <recommendedName>
        <fullName evidence="4">Short-chain dehydrogenase</fullName>
    </recommendedName>
</protein>
<feature type="region of interest" description="Disordered" evidence="1">
    <location>
        <begin position="902"/>
        <end position="927"/>
    </location>
</feature>
<name>F4Q8Y2_CACFS</name>
<dbReference type="SUPFAM" id="SSF51735">
    <property type="entry name" value="NAD(P)-binding Rossmann-fold domains"/>
    <property type="match status" value="1"/>
</dbReference>
<dbReference type="RefSeq" id="XP_004351871.1">
    <property type="nucleotide sequence ID" value="XM_004351819.1"/>
</dbReference>
<dbReference type="OrthoDB" id="19006at2759"/>
<organism evidence="2 3">
    <name type="scientific">Cavenderia fasciculata</name>
    <name type="common">Slime mold</name>
    <name type="synonym">Dictyostelium fasciculatum</name>
    <dbReference type="NCBI Taxonomy" id="261658"/>
    <lineage>
        <taxon>Eukaryota</taxon>
        <taxon>Amoebozoa</taxon>
        <taxon>Evosea</taxon>
        <taxon>Eumycetozoa</taxon>
        <taxon>Dictyostelia</taxon>
        <taxon>Acytosteliales</taxon>
        <taxon>Cavenderiaceae</taxon>
        <taxon>Cavenderia</taxon>
    </lineage>
</organism>
<dbReference type="STRING" id="1054147.F4Q8Y2"/>
<dbReference type="Proteomes" id="UP000007797">
    <property type="component" value="Unassembled WGS sequence"/>
</dbReference>
<dbReference type="Gene3D" id="3.40.50.720">
    <property type="entry name" value="NAD(P)-binding Rossmann-like Domain"/>
    <property type="match status" value="2"/>
</dbReference>
<accession>F4Q8Y2</accession>
<reference evidence="3" key="1">
    <citation type="journal article" date="2011" name="Genome Res.">
        <title>Phylogeny-wide analysis of social amoeba genomes highlights ancient origins for complex intercellular communication.</title>
        <authorList>
            <person name="Heidel A.J."/>
            <person name="Lawal H.M."/>
            <person name="Felder M."/>
            <person name="Schilde C."/>
            <person name="Helps N.R."/>
            <person name="Tunggal B."/>
            <person name="Rivero F."/>
            <person name="John U."/>
            <person name="Schleicher M."/>
            <person name="Eichinger L."/>
            <person name="Platzer M."/>
            <person name="Noegel A.A."/>
            <person name="Schaap P."/>
            <person name="Gloeckner G."/>
        </authorList>
    </citation>
    <scope>NUCLEOTIDE SEQUENCE [LARGE SCALE GENOMIC DNA]</scope>
    <source>
        <strain evidence="3">SH3</strain>
    </source>
</reference>
<dbReference type="InterPro" id="IPR053354">
    <property type="entry name" value="MGDG_epimerase"/>
</dbReference>
<dbReference type="PANTHER" id="PTHR43558">
    <property type="entry name" value="REDUCTASE, PUTATIVE (AFU_ORTHOLOGUE AFUA_3G10540)-RELATED"/>
    <property type="match status" value="1"/>
</dbReference>
<gene>
    <name evidence="2" type="ORF">DFA_09975</name>
</gene>
<evidence type="ECO:0000313" key="3">
    <source>
        <dbReference type="Proteomes" id="UP000007797"/>
    </source>
</evidence>
<dbReference type="Pfam" id="PF00106">
    <property type="entry name" value="adh_short"/>
    <property type="match status" value="1"/>
</dbReference>
<proteinExistence type="predicted"/>